<dbReference type="Proteomes" id="UP001157502">
    <property type="component" value="Chromosome 5"/>
</dbReference>
<sequence>MAGSMNEVTKVFPLVLDQCNLQTIDCIQKLKSTTQAVNVEKSVISPSDYTTPSPTHSREKEPRWERQRQCTRWREDGPRQHPSTDRKSPRAILVLSRVAHGAAAQQRRG</sequence>
<name>A0ACC2H8J7_DALPE</name>
<comment type="caution">
    <text evidence="1">The sequence shown here is derived from an EMBL/GenBank/DDBJ whole genome shotgun (WGS) entry which is preliminary data.</text>
</comment>
<protein>
    <submittedName>
        <fullName evidence="1">Uncharacterized protein</fullName>
    </submittedName>
</protein>
<evidence type="ECO:0000313" key="2">
    <source>
        <dbReference type="Proteomes" id="UP001157502"/>
    </source>
</evidence>
<organism evidence="1 2">
    <name type="scientific">Dallia pectoralis</name>
    <name type="common">Alaska blackfish</name>
    <dbReference type="NCBI Taxonomy" id="75939"/>
    <lineage>
        <taxon>Eukaryota</taxon>
        <taxon>Metazoa</taxon>
        <taxon>Chordata</taxon>
        <taxon>Craniata</taxon>
        <taxon>Vertebrata</taxon>
        <taxon>Euteleostomi</taxon>
        <taxon>Actinopterygii</taxon>
        <taxon>Neopterygii</taxon>
        <taxon>Teleostei</taxon>
        <taxon>Protacanthopterygii</taxon>
        <taxon>Esociformes</taxon>
        <taxon>Umbridae</taxon>
        <taxon>Dallia</taxon>
    </lineage>
</organism>
<accession>A0ACC2H8J7</accession>
<proteinExistence type="predicted"/>
<keyword evidence="2" id="KW-1185">Reference proteome</keyword>
<gene>
    <name evidence="1" type="ORF">DPEC_G00066490</name>
</gene>
<evidence type="ECO:0000313" key="1">
    <source>
        <dbReference type="EMBL" id="KAJ8012226.1"/>
    </source>
</evidence>
<reference evidence="1" key="1">
    <citation type="submission" date="2021-05" db="EMBL/GenBank/DDBJ databases">
        <authorList>
            <person name="Pan Q."/>
            <person name="Jouanno E."/>
            <person name="Zahm M."/>
            <person name="Klopp C."/>
            <person name="Cabau C."/>
            <person name="Louis A."/>
            <person name="Berthelot C."/>
            <person name="Parey E."/>
            <person name="Roest Crollius H."/>
            <person name="Montfort J."/>
            <person name="Robinson-Rechavi M."/>
            <person name="Bouchez O."/>
            <person name="Lampietro C."/>
            <person name="Lopez Roques C."/>
            <person name="Donnadieu C."/>
            <person name="Postlethwait J."/>
            <person name="Bobe J."/>
            <person name="Dillon D."/>
            <person name="Chandos A."/>
            <person name="von Hippel F."/>
            <person name="Guiguen Y."/>
        </authorList>
    </citation>
    <scope>NUCLEOTIDE SEQUENCE</scope>
    <source>
        <strain evidence="1">YG-Jan2019</strain>
    </source>
</reference>
<dbReference type="EMBL" id="CM055732">
    <property type="protein sequence ID" value="KAJ8012226.1"/>
    <property type="molecule type" value="Genomic_DNA"/>
</dbReference>